<name>A0ACC3DIK9_9PEZI</name>
<dbReference type="EMBL" id="JAWDJW010003936">
    <property type="protein sequence ID" value="KAK3076467.1"/>
    <property type="molecule type" value="Genomic_DNA"/>
</dbReference>
<keyword evidence="2" id="KW-1185">Reference proteome</keyword>
<protein>
    <submittedName>
        <fullName evidence="1">Uncharacterized protein</fullName>
    </submittedName>
</protein>
<evidence type="ECO:0000313" key="2">
    <source>
        <dbReference type="Proteomes" id="UP001186974"/>
    </source>
</evidence>
<proteinExistence type="predicted"/>
<evidence type="ECO:0000313" key="1">
    <source>
        <dbReference type="EMBL" id="KAK3076467.1"/>
    </source>
</evidence>
<accession>A0ACC3DIK9</accession>
<dbReference type="Proteomes" id="UP001186974">
    <property type="component" value="Unassembled WGS sequence"/>
</dbReference>
<feature type="non-terminal residue" evidence="1">
    <location>
        <position position="1"/>
    </location>
</feature>
<reference evidence="1" key="1">
    <citation type="submission" date="2024-09" db="EMBL/GenBank/DDBJ databases">
        <title>Black Yeasts Isolated from many extreme environments.</title>
        <authorList>
            <person name="Coleine C."/>
            <person name="Stajich J.E."/>
            <person name="Selbmann L."/>
        </authorList>
    </citation>
    <scope>NUCLEOTIDE SEQUENCE</scope>
    <source>
        <strain evidence="1">CCFEE 5737</strain>
    </source>
</reference>
<organism evidence="1 2">
    <name type="scientific">Coniosporium uncinatum</name>
    <dbReference type="NCBI Taxonomy" id="93489"/>
    <lineage>
        <taxon>Eukaryota</taxon>
        <taxon>Fungi</taxon>
        <taxon>Dikarya</taxon>
        <taxon>Ascomycota</taxon>
        <taxon>Pezizomycotina</taxon>
        <taxon>Dothideomycetes</taxon>
        <taxon>Dothideomycetes incertae sedis</taxon>
        <taxon>Coniosporium</taxon>
    </lineage>
</organism>
<gene>
    <name evidence="1" type="ORF">LTS18_012922</name>
</gene>
<sequence length="342" mass="35887">PAPLDGRAVAAAALAAPIQDSKPAEGIAAADAAADAAPALEEPAKTGEPTIEDANKKFTLPKSSKRGSVFGNFFEKVRSPVTDKKESDVAPAVPPKDNEAAPIITPTTETVAAELTSESALNEAKEAPAVPPKAERPTAEKKESFFEKFLHMGEKAKTPTTEAAPVLPASIEAPAAETTEAPKIETEAQKDISVIEDKAPIVNGHHKEETAATEPAKTDKRRSSFFSNLGGTIKGKKEPTSGDEAVEGTEKKSPMPAKLGGLFRNPSKMMRGNKETKKEHPTPAKVEETTEAPPTTEAPRIPEIEKPKKKGEAPVTSIGDVVPEAVSVGTPYQSTPTVQATA</sequence>
<comment type="caution">
    <text evidence="1">The sequence shown here is derived from an EMBL/GenBank/DDBJ whole genome shotgun (WGS) entry which is preliminary data.</text>
</comment>